<dbReference type="Proteomes" id="UP000242520">
    <property type="component" value="Unassembled WGS sequence"/>
</dbReference>
<dbReference type="SUPFAM" id="SSF47413">
    <property type="entry name" value="lambda repressor-like DNA-binding domains"/>
    <property type="match status" value="1"/>
</dbReference>
<accession>A0A1M5QHC7</accession>
<dbReference type="AlphaFoldDB" id="A0A1M5QHC7"/>
<evidence type="ECO:0000313" key="4">
    <source>
        <dbReference type="Proteomes" id="UP000242520"/>
    </source>
</evidence>
<reference evidence="4" key="1">
    <citation type="submission" date="2016-11" db="EMBL/GenBank/DDBJ databases">
        <authorList>
            <person name="Varghese N."/>
            <person name="Submissions S."/>
        </authorList>
    </citation>
    <scope>NUCLEOTIDE SEQUENCE [LARGE SCALE GENOMIC DNA]</scope>
    <source>
        <strain evidence="4">DSM 15285</strain>
    </source>
</reference>
<feature type="compositionally biased region" description="Polar residues" evidence="1">
    <location>
        <begin position="88"/>
        <end position="99"/>
    </location>
</feature>
<proteinExistence type="predicted"/>
<dbReference type="GO" id="GO:0003677">
    <property type="term" value="F:DNA binding"/>
    <property type="evidence" value="ECO:0007669"/>
    <property type="project" value="UniProtKB-KW"/>
</dbReference>
<evidence type="ECO:0000259" key="2">
    <source>
        <dbReference type="Pfam" id="PF13443"/>
    </source>
</evidence>
<feature type="domain" description="HTH cro/C1-type" evidence="2">
    <location>
        <begin position="22"/>
        <end position="86"/>
    </location>
</feature>
<dbReference type="RefSeq" id="WP_207645972.1">
    <property type="nucleotide sequence ID" value="NZ_FQXH01000008.1"/>
</dbReference>
<sequence length="129" mass="15000">MNIVKKYNMELLFQKRDKVGENILNFIKDNGYTKSGFAKITNISRPTLDKLINGEIDSITTFTTHIQKITDSQNISEMDLLEDKPKSDNTPINAFSDNSPENHKRKPEAKEMFMILDDIISLYEMYYNK</sequence>
<evidence type="ECO:0000313" key="3">
    <source>
        <dbReference type="EMBL" id="SHH13220.1"/>
    </source>
</evidence>
<dbReference type="EMBL" id="FQXH01000008">
    <property type="protein sequence ID" value="SHH13220.1"/>
    <property type="molecule type" value="Genomic_DNA"/>
</dbReference>
<keyword evidence="4" id="KW-1185">Reference proteome</keyword>
<gene>
    <name evidence="3" type="ORF">SAMN02744040_00937</name>
</gene>
<dbReference type="Gene3D" id="1.10.260.40">
    <property type="entry name" value="lambda repressor-like DNA-binding domains"/>
    <property type="match status" value="1"/>
</dbReference>
<keyword evidence="3" id="KW-0238">DNA-binding</keyword>
<name>A0A1M5QHC7_9FIRM</name>
<feature type="region of interest" description="Disordered" evidence="1">
    <location>
        <begin position="82"/>
        <end position="106"/>
    </location>
</feature>
<dbReference type="InterPro" id="IPR001387">
    <property type="entry name" value="Cro/C1-type_HTH"/>
</dbReference>
<dbReference type="STRING" id="1123350.SAMN02744040_00937"/>
<evidence type="ECO:0000256" key="1">
    <source>
        <dbReference type="SAM" id="MobiDB-lite"/>
    </source>
</evidence>
<dbReference type="Pfam" id="PF13443">
    <property type="entry name" value="HTH_26"/>
    <property type="match status" value="1"/>
</dbReference>
<dbReference type="InterPro" id="IPR010982">
    <property type="entry name" value="Lambda_DNA-bd_dom_sf"/>
</dbReference>
<organism evidence="3 4">
    <name type="scientific">Tepidibacter thalassicus DSM 15285</name>
    <dbReference type="NCBI Taxonomy" id="1123350"/>
    <lineage>
        <taxon>Bacteria</taxon>
        <taxon>Bacillati</taxon>
        <taxon>Bacillota</taxon>
        <taxon>Clostridia</taxon>
        <taxon>Peptostreptococcales</taxon>
        <taxon>Peptostreptococcaceae</taxon>
        <taxon>Tepidibacter</taxon>
    </lineage>
</organism>
<protein>
    <submittedName>
        <fullName evidence="3">Cro/C1-type HTH DNA-binding domain-containing protein</fullName>
    </submittedName>
</protein>